<reference evidence="2" key="1">
    <citation type="journal article" date="2019" name="Int. J. Syst. Evol. Microbiol.">
        <title>The Global Catalogue of Microorganisms (GCM) 10K type strain sequencing project: providing services to taxonomists for standard genome sequencing and annotation.</title>
        <authorList>
            <consortium name="The Broad Institute Genomics Platform"/>
            <consortium name="The Broad Institute Genome Sequencing Center for Infectious Disease"/>
            <person name="Wu L."/>
            <person name="Ma J."/>
        </authorList>
    </citation>
    <scope>NUCLEOTIDE SEQUENCE [LARGE SCALE GENOMIC DNA]</scope>
    <source>
        <strain evidence="2">JCM 1417</strain>
    </source>
</reference>
<protein>
    <submittedName>
        <fullName evidence="1">Uncharacterized protein</fullName>
    </submittedName>
</protein>
<sequence length="70" mass="7781">MRLPLGPVYIIDANNSTIIIRKASIASTLLIIKDSTKPITPITQVIKHVFLILDNAILGLYFSFSSLLRK</sequence>
<proteinExistence type="predicted"/>
<accession>A0ABP3VT60</accession>
<dbReference type="EMBL" id="BAAACI010000001">
    <property type="protein sequence ID" value="GAA0765171.1"/>
    <property type="molecule type" value="Genomic_DNA"/>
</dbReference>
<comment type="caution">
    <text evidence="1">The sequence shown here is derived from an EMBL/GenBank/DDBJ whole genome shotgun (WGS) entry which is preliminary data.</text>
</comment>
<organism evidence="1 2">
    <name type="scientific">Clostridium subterminale</name>
    <dbReference type="NCBI Taxonomy" id="1550"/>
    <lineage>
        <taxon>Bacteria</taxon>
        <taxon>Bacillati</taxon>
        <taxon>Bacillota</taxon>
        <taxon>Clostridia</taxon>
        <taxon>Eubacteriales</taxon>
        <taxon>Clostridiaceae</taxon>
        <taxon>Clostridium</taxon>
    </lineage>
</organism>
<keyword evidence="2" id="KW-1185">Reference proteome</keyword>
<evidence type="ECO:0000313" key="1">
    <source>
        <dbReference type="EMBL" id="GAA0765171.1"/>
    </source>
</evidence>
<dbReference type="Proteomes" id="UP001501047">
    <property type="component" value="Unassembled WGS sequence"/>
</dbReference>
<evidence type="ECO:0000313" key="2">
    <source>
        <dbReference type="Proteomes" id="UP001501047"/>
    </source>
</evidence>
<name>A0ABP3VT60_CLOSU</name>
<gene>
    <name evidence="1" type="ORF">GCM10008908_01320</name>
</gene>